<accession>A0A2X0L2P5</accession>
<dbReference type="SMART" id="SM00320">
    <property type="entry name" value="WD40"/>
    <property type="match status" value="5"/>
</dbReference>
<evidence type="ECO:0000256" key="3">
    <source>
        <dbReference type="ARBA" id="ARBA00022723"/>
    </source>
</evidence>
<proteinExistence type="inferred from homology"/>
<dbReference type="STRING" id="289078.A0A2X0L2P5"/>
<evidence type="ECO:0000256" key="2">
    <source>
        <dbReference type="ARBA" id="ARBA00022670"/>
    </source>
</evidence>
<dbReference type="PIRSF" id="PIRSF037237">
    <property type="entry name" value="Peptidase_WD_repeats_DUG2"/>
    <property type="match status" value="1"/>
</dbReference>
<dbReference type="Gene3D" id="3.40.630.10">
    <property type="entry name" value="Zn peptidases"/>
    <property type="match status" value="3"/>
</dbReference>
<evidence type="ECO:0000256" key="4">
    <source>
        <dbReference type="ARBA" id="ARBA00022801"/>
    </source>
</evidence>
<evidence type="ECO:0000259" key="6">
    <source>
        <dbReference type="Pfam" id="PF07687"/>
    </source>
</evidence>
<dbReference type="SUPFAM" id="SSF50978">
    <property type="entry name" value="WD40 repeat-like"/>
    <property type="match status" value="1"/>
</dbReference>
<dbReference type="Proteomes" id="UP000249723">
    <property type="component" value="Unassembled WGS sequence"/>
</dbReference>
<keyword evidence="8" id="KW-1185">Reference proteome</keyword>
<dbReference type="InterPro" id="IPR051458">
    <property type="entry name" value="Cyt/Met_Dipeptidase"/>
</dbReference>
<evidence type="ECO:0000313" key="8">
    <source>
        <dbReference type="Proteomes" id="UP000249723"/>
    </source>
</evidence>
<feature type="region of interest" description="Disordered" evidence="5">
    <location>
        <begin position="363"/>
        <end position="385"/>
    </location>
</feature>
<dbReference type="Pfam" id="PF00400">
    <property type="entry name" value="WD40"/>
    <property type="match status" value="2"/>
</dbReference>
<dbReference type="InterPro" id="IPR002933">
    <property type="entry name" value="Peptidase_M20"/>
</dbReference>
<dbReference type="InterPro" id="IPR015943">
    <property type="entry name" value="WD40/YVTN_repeat-like_dom_sf"/>
</dbReference>
<dbReference type="PROSITE" id="PS00758">
    <property type="entry name" value="ARGE_DAPE_CPG2_1"/>
    <property type="match status" value="1"/>
</dbReference>
<dbReference type="PANTHER" id="PTHR43270">
    <property type="entry name" value="BETA-ALA-HIS DIPEPTIDASE"/>
    <property type="match status" value="1"/>
</dbReference>
<dbReference type="InterPro" id="IPR017149">
    <property type="entry name" value="GSH_degradosome_Dug2"/>
</dbReference>
<dbReference type="Pfam" id="PF01546">
    <property type="entry name" value="Peptidase_M20"/>
    <property type="match status" value="1"/>
</dbReference>
<dbReference type="InterPro" id="IPR001261">
    <property type="entry name" value="ArgE/DapE_CS"/>
</dbReference>
<gene>
    <name evidence="7" type="ORF">BZ3500_MVSOF-1268-A1-R1_CHR1-3G01613</name>
</gene>
<feature type="compositionally biased region" description="Low complexity" evidence="5">
    <location>
        <begin position="1"/>
        <end position="58"/>
    </location>
</feature>
<dbReference type="GO" id="GO:0006508">
    <property type="term" value="P:proteolysis"/>
    <property type="evidence" value="ECO:0007669"/>
    <property type="project" value="UniProtKB-KW"/>
</dbReference>
<keyword evidence="2" id="KW-0645">Protease</keyword>
<dbReference type="SUPFAM" id="SSF53187">
    <property type="entry name" value="Zn-dependent exopeptidases"/>
    <property type="match status" value="1"/>
</dbReference>
<protein>
    <submittedName>
        <fullName evidence="7">BZ3500_MvSof-1268-A1-R1_Chr1-3g01613 protein</fullName>
    </submittedName>
</protein>
<sequence length="1214" mass="129679">MSPISPSSPTSSSSLSNTRPLSAAVSSSSPSASTSMSASPPSSATPSSAASEPPAAEVRLTPSSEGGAKEPTLLSTLSANDEESLLCLCVAQDDANVASVGVGGGARAGLSSSSSSSSSGRVYAGSQGGSIHVWSLASLSRIARLSGHTGAVLALETVNENGWLISASALIVLLHNTGDGTIRVWHTPTLSPLFLIHPPHDNVGDIFSLVYVPDRFISDDPPDSASSEDHGHDHEQSPAHQRAKSIWEHDGKPSSFQNAPGRGPSKERNIPDNSAQNSHARGGGRLFAGCQDTSLQWIDLPALPSPTHAAPSDFPTSRTPTPALPPYLSSSFPSPGLASSSPPIHRVPNKFFDNYDLKSRAIPLLGSPGHTTPISSTPRANTSSSSLTDLQGLSLAASGKHAVTAGASGAFVANGGDGSIDLQISEDCIATFAHYGYIYCLTSSCSNDSPIVISGSGDSLIRLWSPHRSSLSLIHTLHPPPSAPPTSEAILSLATHPTLPTLFAGHQGGLITIWDLDTFQSLRILTPHTFDVLSMVCLERGELYAGDSGGGVTRCDKAFTVVQRWQAAGDTHDSRREGAVLGMALTDGNRRGKGSEAVAGRKSLFTGGNDRLLKVRRTPIGLKASLIDVGFLGPPTLQVWDLVEPPELTKEQEAAQSDKGFQGEQRGVLNIAIARPAAYAEGSTLIPTTGELFHLLSRFVAYKSIASLPKLHAEECRQTALYLKRVLRSFGASVAQVIPNEVEGKNPFVFAQFLANALPKVDSAGAPILKRKRVLFYGHYDVVAADEEKEGWTHDPWKLTGKDGWLYGRGVTDNKVQEHCRNMRSDVKLTPPVFLQGPILAIASAASSLQLSQSLPVDLVMILEGEEETGSAGFQEVIRKHRSLIGDIDVILVSNSYWIGEDIPCVTFGLRGVIHASLKVRPNSLCISDPYCWLISSDQPDLHSGISGGVVSEPLVDMVRILSTLTSPTGQILIPNFNASVRALAPAEDALYDRIIDRCSPLLLTKGSHELDPKKSLIDRWRHPALSIHAVTTSSPSKALIPSSAESKLSIRIVPDQSLEEVIESLKRHLQDAFARLRTHNRLQVSVTTHSRAAASFALTHSTFLYAVSYEQIEINHTSTFWLASPHSPANTLLAECIHGAWGIEPLFIREGGSIPSLPFLEAEFDADAVHFPMATGQANAHLGDEKIRFEHLEKGRSIVERIKRCNSQAKKDY</sequence>
<dbReference type="InterPro" id="IPR036322">
    <property type="entry name" value="WD40_repeat_dom_sf"/>
</dbReference>
<evidence type="ECO:0000256" key="1">
    <source>
        <dbReference type="ARBA" id="ARBA00006247"/>
    </source>
</evidence>
<feature type="region of interest" description="Disordered" evidence="5">
    <location>
        <begin position="1"/>
        <end position="71"/>
    </location>
</feature>
<dbReference type="GO" id="GO:0046872">
    <property type="term" value="F:metal ion binding"/>
    <property type="evidence" value="ECO:0007669"/>
    <property type="project" value="UniProtKB-KW"/>
</dbReference>
<dbReference type="InterPro" id="IPR001680">
    <property type="entry name" value="WD40_rpt"/>
</dbReference>
<feature type="compositionally biased region" description="Low complexity" evidence="5">
    <location>
        <begin position="326"/>
        <end position="343"/>
    </location>
</feature>
<feature type="domain" description="Peptidase M20 dimerisation" evidence="6">
    <location>
        <begin position="941"/>
        <end position="1074"/>
    </location>
</feature>
<reference evidence="8" key="1">
    <citation type="submission" date="2016-10" db="EMBL/GenBank/DDBJ databases">
        <authorList>
            <person name="Jeantristanb JTB J.-T."/>
            <person name="Ricardo R."/>
        </authorList>
    </citation>
    <scope>NUCLEOTIDE SEQUENCE [LARGE SCALE GENOMIC DNA]</scope>
</reference>
<dbReference type="OrthoDB" id="7832001at2759"/>
<feature type="compositionally biased region" description="Low complexity" evidence="5">
    <location>
        <begin position="375"/>
        <end position="385"/>
    </location>
</feature>
<keyword evidence="3" id="KW-0479">Metal-binding</keyword>
<dbReference type="AlphaFoldDB" id="A0A2X0L2P5"/>
<evidence type="ECO:0000313" key="7">
    <source>
        <dbReference type="EMBL" id="SCZ89843.1"/>
    </source>
</evidence>
<dbReference type="GO" id="GO:0008233">
    <property type="term" value="F:peptidase activity"/>
    <property type="evidence" value="ECO:0007669"/>
    <property type="project" value="UniProtKB-KW"/>
</dbReference>
<comment type="similarity">
    <text evidence="1">Belongs to the peptidase M20A family.</text>
</comment>
<name>A0A2X0L2P5_9BASI</name>
<dbReference type="PANTHER" id="PTHR43270:SF8">
    <property type="entry name" value="DI- AND TRIPEPTIDASE DUG2-RELATED"/>
    <property type="match status" value="1"/>
</dbReference>
<evidence type="ECO:0000256" key="5">
    <source>
        <dbReference type="SAM" id="MobiDB-lite"/>
    </source>
</evidence>
<keyword evidence="4" id="KW-0378">Hydrolase</keyword>
<dbReference type="Gene3D" id="2.130.10.10">
    <property type="entry name" value="YVTN repeat-like/Quinoprotein amine dehydrogenase"/>
    <property type="match status" value="2"/>
</dbReference>
<feature type="compositionally biased region" description="Basic and acidic residues" evidence="5">
    <location>
        <begin position="227"/>
        <end position="237"/>
    </location>
</feature>
<feature type="region of interest" description="Disordered" evidence="5">
    <location>
        <begin position="218"/>
        <end position="286"/>
    </location>
</feature>
<feature type="region of interest" description="Disordered" evidence="5">
    <location>
        <begin position="301"/>
        <end position="343"/>
    </location>
</feature>
<organism evidence="7 8">
    <name type="scientific">Microbotryum saponariae</name>
    <dbReference type="NCBI Taxonomy" id="289078"/>
    <lineage>
        <taxon>Eukaryota</taxon>
        <taxon>Fungi</taxon>
        <taxon>Dikarya</taxon>
        <taxon>Basidiomycota</taxon>
        <taxon>Pucciniomycotina</taxon>
        <taxon>Microbotryomycetes</taxon>
        <taxon>Microbotryales</taxon>
        <taxon>Microbotryaceae</taxon>
        <taxon>Microbotryum</taxon>
    </lineage>
</organism>
<dbReference type="EMBL" id="FMWP01000014">
    <property type="protein sequence ID" value="SCZ89843.1"/>
    <property type="molecule type" value="Genomic_DNA"/>
</dbReference>
<dbReference type="GO" id="GO:0006751">
    <property type="term" value="P:glutathione catabolic process"/>
    <property type="evidence" value="ECO:0007669"/>
    <property type="project" value="InterPro"/>
</dbReference>
<dbReference type="Gene3D" id="3.30.70.360">
    <property type="match status" value="1"/>
</dbReference>
<dbReference type="Pfam" id="PF07687">
    <property type="entry name" value="M20_dimer"/>
    <property type="match status" value="1"/>
</dbReference>
<dbReference type="InterPro" id="IPR011650">
    <property type="entry name" value="Peptidase_M20_dimer"/>
</dbReference>